<dbReference type="InterPro" id="IPR050321">
    <property type="entry name" value="Glycosyltr_2/OpgH_subfam"/>
</dbReference>
<evidence type="ECO:0000256" key="11">
    <source>
        <dbReference type="ARBA" id="ARBA00023136"/>
    </source>
</evidence>
<name>A0AAW7XGU1_9GAMM</name>
<evidence type="ECO:0000256" key="3">
    <source>
        <dbReference type="ARBA" id="ARBA00009337"/>
    </source>
</evidence>
<comment type="similarity">
    <text evidence="3">Belongs to the glycosyltransferase 2 family. OpgH subfamily.</text>
</comment>
<dbReference type="GO" id="GO:0005886">
    <property type="term" value="C:plasma membrane"/>
    <property type="evidence" value="ECO:0007669"/>
    <property type="project" value="UniProtKB-SubCell"/>
</dbReference>
<feature type="transmembrane region" description="Helical" evidence="12">
    <location>
        <begin position="416"/>
        <end position="434"/>
    </location>
</feature>
<evidence type="ECO:0000256" key="6">
    <source>
        <dbReference type="ARBA" id="ARBA00022519"/>
    </source>
</evidence>
<evidence type="ECO:0000256" key="7">
    <source>
        <dbReference type="ARBA" id="ARBA00022676"/>
    </source>
</evidence>
<feature type="transmembrane region" description="Helical" evidence="12">
    <location>
        <begin position="579"/>
        <end position="599"/>
    </location>
</feature>
<dbReference type="InterPro" id="IPR029044">
    <property type="entry name" value="Nucleotide-diphossugar_trans"/>
</dbReference>
<evidence type="ECO:0000256" key="12">
    <source>
        <dbReference type="SAM" id="Phobius"/>
    </source>
</evidence>
<dbReference type="EMBL" id="JAUOPG010000004">
    <property type="protein sequence ID" value="MDO6453370.1"/>
    <property type="molecule type" value="Genomic_DNA"/>
</dbReference>
<dbReference type="NCBIfam" id="NF003958">
    <property type="entry name" value="PRK05454.2-1"/>
    <property type="match status" value="1"/>
</dbReference>
<evidence type="ECO:0000256" key="4">
    <source>
        <dbReference type="ARBA" id="ARBA00020585"/>
    </source>
</evidence>
<dbReference type="NCBIfam" id="NF003956">
    <property type="entry name" value="PRK05454.1-3"/>
    <property type="match status" value="1"/>
</dbReference>
<dbReference type="Pfam" id="PF13632">
    <property type="entry name" value="Glyco_trans_2_3"/>
    <property type="match status" value="1"/>
</dbReference>
<dbReference type="SUPFAM" id="SSF53448">
    <property type="entry name" value="Nucleotide-diphospho-sugar transferases"/>
    <property type="match status" value="1"/>
</dbReference>
<keyword evidence="7 14" id="KW-0328">Glycosyltransferase</keyword>
<dbReference type="CDD" id="cd04191">
    <property type="entry name" value="Glucan_BSP_MdoH"/>
    <property type="match status" value="1"/>
</dbReference>
<reference evidence="14" key="1">
    <citation type="submission" date="2023-07" db="EMBL/GenBank/DDBJ databases">
        <title>Genome content predicts the carbon catabolic preferences of heterotrophic bacteria.</title>
        <authorList>
            <person name="Gralka M."/>
        </authorList>
    </citation>
    <scope>NUCLEOTIDE SEQUENCE</scope>
    <source>
        <strain evidence="14">I2M16</strain>
    </source>
</reference>
<feature type="transmembrane region" description="Helical" evidence="12">
    <location>
        <begin position="58"/>
        <end position="79"/>
    </location>
</feature>
<feature type="domain" description="Glycosyltransferase 2-like" evidence="13">
    <location>
        <begin position="232"/>
        <end position="426"/>
    </location>
</feature>
<evidence type="ECO:0000313" key="15">
    <source>
        <dbReference type="Proteomes" id="UP001169862"/>
    </source>
</evidence>
<evidence type="ECO:0000256" key="8">
    <source>
        <dbReference type="ARBA" id="ARBA00022679"/>
    </source>
</evidence>
<protein>
    <recommendedName>
        <fullName evidence="4">Glucans biosynthesis glucosyltransferase H</fullName>
    </recommendedName>
</protein>
<evidence type="ECO:0000313" key="14">
    <source>
        <dbReference type="EMBL" id="MDO6453370.1"/>
    </source>
</evidence>
<dbReference type="Gene3D" id="3.90.550.10">
    <property type="entry name" value="Spore Coat Polysaccharide Biosynthesis Protein SpsA, Chain A"/>
    <property type="match status" value="1"/>
</dbReference>
<evidence type="ECO:0000256" key="5">
    <source>
        <dbReference type="ARBA" id="ARBA00022475"/>
    </source>
</evidence>
<dbReference type="NCBIfam" id="NF003962">
    <property type="entry name" value="PRK05454.2-5"/>
    <property type="match status" value="1"/>
</dbReference>
<evidence type="ECO:0000259" key="13">
    <source>
        <dbReference type="Pfam" id="PF13632"/>
    </source>
</evidence>
<evidence type="ECO:0000256" key="1">
    <source>
        <dbReference type="ARBA" id="ARBA00004429"/>
    </source>
</evidence>
<evidence type="ECO:0000256" key="10">
    <source>
        <dbReference type="ARBA" id="ARBA00022989"/>
    </source>
</evidence>
<dbReference type="InterPro" id="IPR001173">
    <property type="entry name" value="Glyco_trans_2-like"/>
</dbReference>
<dbReference type="GO" id="GO:0016758">
    <property type="term" value="F:hexosyltransferase activity"/>
    <property type="evidence" value="ECO:0007669"/>
    <property type="project" value="TreeGrafter"/>
</dbReference>
<feature type="transmembrane region" description="Helical" evidence="12">
    <location>
        <begin position="454"/>
        <end position="481"/>
    </location>
</feature>
<organism evidence="14 15">
    <name type="scientific">Neptunomonas phycophila</name>
    <dbReference type="NCBI Taxonomy" id="1572645"/>
    <lineage>
        <taxon>Bacteria</taxon>
        <taxon>Pseudomonadati</taxon>
        <taxon>Pseudomonadota</taxon>
        <taxon>Gammaproteobacteria</taxon>
        <taxon>Oceanospirillales</taxon>
        <taxon>Oceanospirillaceae</taxon>
        <taxon>Neptunomonas</taxon>
    </lineage>
</organism>
<keyword evidence="6" id="KW-0997">Cell inner membrane</keyword>
<keyword evidence="8 14" id="KW-0808">Transferase</keyword>
<sequence>MVKINTLNENIDVSQEASGMPPVSPADMPEQSLKHFRRRGVRTPVNPKGVHSPAWRRLLVLGSAVALSCWGIYEMYSVLALGELIFVENLVLVLFALTFSWITVAFAGSIIGFFKVIAQHKPLDEEPVALTKRTAVLMPTYNEQPGRIFSAIETMAKAIQAQGEGAAFDWFVLSDTTDVEVAIAEEVALQTLRHRLGSEVNVYYRRRVKNEAKKAGNVADFCKRWGGAYDHLLVLDADSLMEAKTMITLARRMEADPDAGLIQTIPQLINGTTLMARIQQFATRVYGPVVGSGLAWWTAKEGNFWGHNAIIRTEAFMSAAGLPHLRGKPPFGGHVLSHDFVEAALIRRAGWSVVIASDLDGSYEESPPSIIDLAVRDRRWCQGNLQHARVIGGSGLHWVSRSHLATGIMSYLSSPLWLLLILAGMALALQAQYIRPEYFSDEYSLFPTWPVIDAARALMLFLFTMGILFAPKVLGIIAFLVNAEQRERAGGTLRVLISFVVEIILSALVAPIMMLIHSGAVLSILIGRDAGWNPQRRDDGSLPLKDVIYRHRWHMVMGVILTAFAALNSMSLLAWLAPAVAGLLLAVPVSVITSSWSIGEKAKRWGILKTPEEGVPPAIFTAFEQTLKVYTDDAKQCPDFVGFVASAHWASIHKRMLDEQPPRARGDIDSVEALTAMKVAEAESVSEAIGFMTPKERLMMLNNLHLFEKACRLAVTEREHSYSLAGKE</sequence>
<feature type="transmembrane region" description="Helical" evidence="12">
    <location>
        <begin position="553"/>
        <end position="573"/>
    </location>
</feature>
<dbReference type="PANTHER" id="PTHR43867:SF5">
    <property type="entry name" value="GLUCANS BIOSYNTHESIS GLUCOSYLTRANSFERASE H"/>
    <property type="match status" value="1"/>
</dbReference>
<keyword evidence="9 12" id="KW-0812">Transmembrane</keyword>
<comment type="subcellular location">
    <subcellularLocation>
        <location evidence="1">Cell inner membrane</location>
        <topology evidence="1">Multi-pass membrane protein</topology>
    </subcellularLocation>
</comment>
<gene>
    <name evidence="14" type="primary">mdoH</name>
    <name evidence="14" type="ORF">Q4490_07315</name>
</gene>
<keyword evidence="10 12" id="KW-1133">Transmembrane helix</keyword>
<feature type="transmembrane region" description="Helical" evidence="12">
    <location>
        <begin position="91"/>
        <end position="114"/>
    </location>
</feature>
<dbReference type="PANTHER" id="PTHR43867">
    <property type="entry name" value="CELLULOSE SYNTHASE CATALYTIC SUBUNIT A [UDP-FORMING]"/>
    <property type="match status" value="1"/>
</dbReference>
<evidence type="ECO:0000256" key="9">
    <source>
        <dbReference type="ARBA" id="ARBA00022692"/>
    </source>
</evidence>
<evidence type="ECO:0000256" key="2">
    <source>
        <dbReference type="ARBA" id="ARBA00005001"/>
    </source>
</evidence>
<accession>A0AAW7XGU1</accession>
<comment type="caution">
    <text evidence="14">The sequence shown here is derived from an EMBL/GenBank/DDBJ whole genome shotgun (WGS) entry which is preliminary data.</text>
</comment>
<keyword evidence="5" id="KW-1003">Cell membrane</keyword>
<comment type="pathway">
    <text evidence="2">Glycan metabolism; osmoregulated periplasmic glucan (OPG) biosynthesis.</text>
</comment>
<dbReference type="RefSeq" id="WP_303549602.1">
    <property type="nucleotide sequence ID" value="NZ_JAUOPG010000004.1"/>
</dbReference>
<feature type="transmembrane region" description="Helical" evidence="12">
    <location>
        <begin position="493"/>
        <end position="509"/>
    </location>
</feature>
<dbReference type="AlphaFoldDB" id="A0AAW7XGU1"/>
<proteinExistence type="inferred from homology"/>
<dbReference type="Proteomes" id="UP001169862">
    <property type="component" value="Unassembled WGS sequence"/>
</dbReference>
<keyword evidence="11 12" id="KW-0472">Membrane</keyword>